<dbReference type="PANTHER" id="PTHR28218">
    <property type="entry name" value="VPS4-ASSOCIATED PROTEIN 1"/>
    <property type="match status" value="1"/>
</dbReference>
<keyword evidence="3" id="KW-1185">Reference proteome</keyword>
<dbReference type="PANTHER" id="PTHR28218:SF1">
    <property type="entry name" value="VPS4-ASSOCIATED PROTEIN 1"/>
    <property type="match status" value="1"/>
</dbReference>
<dbReference type="OrthoDB" id="2158714at2759"/>
<sequence>MASNAALPNIWHHRKVADNAAKACWICFKPSSSVLITPDNKDFFYICTGHLKDRGFAIPDADEAAAAAAREKKVELDKEIEAVKKEYDEKMRKRAENRKEKKKKEGKGSKDEEKKEEKKDEDEEKKDEEEKDAKIEALSSKEDVMSDDGPRIFSLQKIFYQQRLDRIRNAEVAKRNRERLKNPTAFPSAPKGDP</sequence>
<dbReference type="Proteomes" id="UP000800235">
    <property type="component" value="Unassembled WGS sequence"/>
</dbReference>
<dbReference type="InterPro" id="IPR013640">
    <property type="entry name" value="Vfa1"/>
</dbReference>
<comment type="caution">
    <text evidence="2">The sequence shown here is derived from an EMBL/GenBank/DDBJ whole genome shotgun (WGS) entry which is preliminary data.</text>
</comment>
<reference evidence="2" key="1">
    <citation type="journal article" date="2020" name="Stud. Mycol.">
        <title>101 Dothideomycetes genomes: a test case for predicting lifestyles and emergence of pathogens.</title>
        <authorList>
            <person name="Haridas S."/>
            <person name="Albert R."/>
            <person name="Binder M."/>
            <person name="Bloem J."/>
            <person name="Labutti K."/>
            <person name="Salamov A."/>
            <person name="Andreopoulos B."/>
            <person name="Baker S."/>
            <person name="Barry K."/>
            <person name="Bills G."/>
            <person name="Bluhm B."/>
            <person name="Cannon C."/>
            <person name="Castanera R."/>
            <person name="Culley D."/>
            <person name="Daum C."/>
            <person name="Ezra D."/>
            <person name="Gonzalez J."/>
            <person name="Henrissat B."/>
            <person name="Kuo A."/>
            <person name="Liang C."/>
            <person name="Lipzen A."/>
            <person name="Lutzoni F."/>
            <person name="Magnuson J."/>
            <person name="Mondo S."/>
            <person name="Nolan M."/>
            <person name="Ohm R."/>
            <person name="Pangilinan J."/>
            <person name="Park H.-J."/>
            <person name="Ramirez L."/>
            <person name="Alfaro M."/>
            <person name="Sun H."/>
            <person name="Tritt A."/>
            <person name="Yoshinaga Y."/>
            <person name="Zwiers L.-H."/>
            <person name="Turgeon B."/>
            <person name="Goodwin S."/>
            <person name="Spatafora J."/>
            <person name="Crous P."/>
            <person name="Grigoriev I."/>
        </authorList>
    </citation>
    <scope>NUCLEOTIDE SEQUENCE</scope>
    <source>
        <strain evidence="2">CBS 130266</strain>
    </source>
</reference>
<evidence type="ECO:0000313" key="3">
    <source>
        <dbReference type="Proteomes" id="UP000800235"/>
    </source>
</evidence>
<evidence type="ECO:0000256" key="1">
    <source>
        <dbReference type="SAM" id="MobiDB-lite"/>
    </source>
</evidence>
<dbReference type="Pfam" id="PF08432">
    <property type="entry name" value="Vfa1"/>
    <property type="match status" value="1"/>
</dbReference>
<gene>
    <name evidence="2" type="ORF">EJ08DRAFT_649510</name>
</gene>
<feature type="compositionally biased region" description="Basic and acidic residues" evidence="1">
    <location>
        <begin position="131"/>
        <end position="149"/>
    </location>
</feature>
<organism evidence="2 3">
    <name type="scientific">Tothia fuscella</name>
    <dbReference type="NCBI Taxonomy" id="1048955"/>
    <lineage>
        <taxon>Eukaryota</taxon>
        <taxon>Fungi</taxon>
        <taxon>Dikarya</taxon>
        <taxon>Ascomycota</taxon>
        <taxon>Pezizomycotina</taxon>
        <taxon>Dothideomycetes</taxon>
        <taxon>Pleosporomycetidae</taxon>
        <taxon>Venturiales</taxon>
        <taxon>Cylindrosympodiaceae</taxon>
        <taxon>Tothia</taxon>
    </lineage>
</organism>
<evidence type="ECO:0000313" key="2">
    <source>
        <dbReference type="EMBL" id="KAF2430717.1"/>
    </source>
</evidence>
<feature type="compositionally biased region" description="Basic and acidic residues" evidence="1">
    <location>
        <begin position="106"/>
        <end position="118"/>
    </location>
</feature>
<feature type="region of interest" description="Disordered" evidence="1">
    <location>
        <begin position="174"/>
        <end position="194"/>
    </location>
</feature>
<dbReference type="GO" id="GO:0007034">
    <property type="term" value="P:vacuolar transport"/>
    <property type="evidence" value="ECO:0007669"/>
    <property type="project" value="TreeGrafter"/>
</dbReference>
<proteinExistence type="predicted"/>
<name>A0A9P4TZA9_9PEZI</name>
<feature type="compositionally biased region" description="Basic residues" evidence="1">
    <location>
        <begin position="92"/>
        <end position="105"/>
    </location>
</feature>
<accession>A0A9P4TZA9</accession>
<feature type="region of interest" description="Disordered" evidence="1">
    <location>
        <begin position="85"/>
        <end position="149"/>
    </location>
</feature>
<feature type="compositionally biased region" description="Acidic residues" evidence="1">
    <location>
        <begin position="119"/>
        <end position="130"/>
    </location>
</feature>
<dbReference type="EMBL" id="MU007037">
    <property type="protein sequence ID" value="KAF2430717.1"/>
    <property type="molecule type" value="Genomic_DNA"/>
</dbReference>
<dbReference type="AlphaFoldDB" id="A0A9P4TZA9"/>
<dbReference type="GO" id="GO:0005768">
    <property type="term" value="C:endosome"/>
    <property type="evidence" value="ECO:0007669"/>
    <property type="project" value="TreeGrafter"/>
</dbReference>
<protein>
    <submittedName>
        <fullName evidence="2">DUF1742-domain-containing protein</fullName>
    </submittedName>
</protein>